<dbReference type="SUPFAM" id="SSF56112">
    <property type="entry name" value="Protein kinase-like (PK-like)"/>
    <property type="match status" value="1"/>
</dbReference>
<dbReference type="InterPro" id="IPR000719">
    <property type="entry name" value="Prot_kinase_dom"/>
</dbReference>
<gene>
    <name evidence="2" type="ORF">UA74_13190</name>
</gene>
<keyword evidence="3" id="KW-1185">Reference proteome</keyword>
<protein>
    <submittedName>
        <fullName evidence="2">Phosphotransferase family protein</fullName>
    </submittedName>
</protein>
<feature type="domain" description="Protein kinase" evidence="1">
    <location>
        <begin position="226"/>
        <end position="491"/>
    </location>
</feature>
<evidence type="ECO:0000313" key="2">
    <source>
        <dbReference type="EMBL" id="APU14696.1"/>
    </source>
</evidence>
<sequence length="855" mass="93046">MTARYEAYCFADPVFYDSSTAVGVESDAFEVELPALPPGWRRHDREDWAVCLNMSGALPRQGWKIHVSAGLSNAGQVLDAVWRYCTSQGVSFKFLRTRRILLARNSKYAERAGSGKLITIYPPDEVALRRILVDLDRRLDGAEGPYILSDLRFASGPLYLRYGGFVDQWMIDESGNRVSAVTRPDGTLVPDRREPRFVLPDWVTLPDFLQPYLAARRGGPPADFDYRIHSALHFSNGGGVYLADRLGDGVEVVLKEARPLAGLDRDGTDAVTRLDREWTALRALAGLPGVPEAYERFPLWEHRFLAMERRPGIPLGRWLAVHYPLTRQDPARDELIAFRDRAMAILAAVERLVDGVHERGLVFGDLHDRNILIDADDSVSLIDFELTLPVEQARRPALGAPGFTAPADRVGFEIDHYALAALRLWMFLPLNAMLALAPDRLTAHLAFATERFDLPASYGDRLAATLRGRGSAVDSPAPRTVLDDATTDPVAARDSLLRAVLASATPDRADRLFPGDVEQFSVGGACFAHGAAGVLYALDVAGAERRVEHERWLIEAVRREPPPRAGFYDGAHGIAHVLDRLGHRETADELIDGAASLVPRITDHGLRGGLAGIGLNHLHLAATRRAPDHHATAVEIGTRLVDVLALAPAPDPEGRARAGLLYGWSGPALLFLRLYQRTGDPAWLTAADRAVGRDLSECVAVPDGATQVRDGSTRTLPYLDVGSAGIAVVVNALAAQHPEADSASALPDLLHACLGDFVIHPGLLLGRAGLMGTLALAARRRADPRIEAGIRRHRDLFALHAVPYQGELAFPGHHLLRLSMDLATGGAGVLLAMTCVLDPIAPLLPFLDEVARPPT</sequence>
<dbReference type="SMART" id="SM01260">
    <property type="entry name" value="LANC_like"/>
    <property type="match status" value="1"/>
</dbReference>
<organism evidence="2 3">
    <name type="scientific">Actinoalloteichus fjordicus</name>
    <dbReference type="NCBI Taxonomy" id="1612552"/>
    <lineage>
        <taxon>Bacteria</taxon>
        <taxon>Bacillati</taxon>
        <taxon>Actinomycetota</taxon>
        <taxon>Actinomycetes</taxon>
        <taxon>Pseudonocardiales</taxon>
        <taxon>Pseudonocardiaceae</taxon>
        <taxon>Actinoalloteichus</taxon>
    </lineage>
</organism>
<dbReference type="CDD" id="cd04791">
    <property type="entry name" value="LanC_SerThrkinase"/>
    <property type="match status" value="1"/>
</dbReference>
<evidence type="ECO:0000313" key="3">
    <source>
        <dbReference type="Proteomes" id="UP000185511"/>
    </source>
</evidence>
<dbReference type="InterPro" id="IPR011009">
    <property type="entry name" value="Kinase-like_dom_sf"/>
</dbReference>
<dbReference type="InterPro" id="IPR007822">
    <property type="entry name" value="LANC-like"/>
</dbReference>
<dbReference type="SUPFAM" id="SSF158745">
    <property type="entry name" value="LanC-like"/>
    <property type="match status" value="1"/>
</dbReference>
<dbReference type="Gene3D" id="1.10.510.10">
    <property type="entry name" value="Transferase(Phosphotransferase) domain 1"/>
    <property type="match status" value="1"/>
</dbReference>
<dbReference type="RefSeq" id="WP_075764465.1">
    <property type="nucleotide sequence ID" value="NZ_CP016076.1"/>
</dbReference>
<dbReference type="GO" id="GO:0004672">
    <property type="term" value="F:protein kinase activity"/>
    <property type="evidence" value="ECO:0007669"/>
    <property type="project" value="InterPro"/>
</dbReference>
<proteinExistence type="predicted"/>
<dbReference type="SMART" id="SM00220">
    <property type="entry name" value="S_TKc"/>
    <property type="match status" value="1"/>
</dbReference>
<dbReference type="AlphaFoldDB" id="A0AAC9LCB7"/>
<dbReference type="PROSITE" id="PS50011">
    <property type="entry name" value="PROTEIN_KINASE_DOM"/>
    <property type="match status" value="1"/>
</dbReference>
<dbReference type="InterPro" id="IPR058053">
    <property type="entry name" value="RamC_C"/>
</dbReference>
<name>A0AAC9LCB7_9PSEU</name>
<dbReference type="InterPro" id="IPR057929">
    <property type="entry name" value="RamC_N"/>
</dbReference>
<reference evidence="3" key="1">
    <citation type="submission" date="2016-06" db="EMBL/GenBank/DDBJ databases">
        <title>Complete genome sequence of Actinoalloteichus fjordicus DSM 46855 (=ADI127-17), type strain of the new species Actinoalloteichus fjordicus.</title>
        <authorList>
            <person name="Ruckert C."/>
            <person name="Nouioui I."/>
            <person name="Willmese J."/>
            <person name="van Wezel G."/>
            <person name="Klenk H.-P."/>
            <person name="Kalinowski J."/>
            <person name="Zotchev S.B."/>
        </authorList>
    </citation>
    <scope>NUCLEOTIDE SEQUENCE [LARGE SCALE GENOMIC DNA]</scope>
    <source>
        <strain evidence="3">ADI127-7</strain>
    </source>
</reference>
<dbReference type="Gene3D" id="1.50.10.20">
    <property type="match status" value="1"/>
</dbReference>
<dbReference type="Proteomes" id="UP000185511">
    <property type="component" value="Chromosome"/>
</dbReference>
<dbReference type="InterPro" id="IPR053524">
    <property type="entry name" value="Aerial_hyphae_peptide-synth"/>
</dbReference>
<dbReference type="NCBIfam" id="NF038151">
    <property type="entry name" value="lanthi_synth_III"/>
    <property type="match status" value="1"/>
</dbReference>
<accession>A0AAC9LCB7</accession>
<dbReference type="GO" id="GO:0005524">
    <property type="term" value="F:ATP binding"/>
    <property type="evidence" value="ECO:0007669"/>
    <property type="project" value="InterPro"/>
</dbReference>
<evidence type="ECO:0000259" key="1">
    <source>
        <dbReference type="PROSITE" id="PS50011"/>
    </source>
</evidence>
<dbReference type="Pfam" id="PF25816">
    <property type="entry name" value="RamC_N"/>
    <property type="match status" value="1"/>
</dbReference>
<dbReference type="GO" id="GO:0031179">
    <property type="term" value="P:peptide modification"/>
    <property type="evidence" value="ECO:0007669"/>
    <property type="project" value="InterPro"/>
</dbReference>
<dbReference type="KEGG" id="acad:UA74_13190"/>
<dbReference type="EMBL" id="CP016076">
    <property type="protein sequence ID" value="APU14696.1"/>
    <property type="molecule type" value="Genomic_DNA"/>
</dbReference>